<feature type="transmembrane region" description="Helical" evidence="18">
    <location>
        <begin position="357"/>
        <end position="383"/>
    </location>
</feature>
<reference evidence="19 20" key="1">
    <citation type="journal article" date="2018" name="G3 (Bethesda)">
        <title>A High-Quality Reference Genome for the Invasive Mosquitofish Gambusia affinis Using a Chicago Library.</title>
        <authorList>
            <person name="Hoffberg S.L."/>
            <person name="Troendle N.J."/>
            <person name="Glenn T.C."/>
            <person name="Mahmud O."/>
            <person name="Louha S."/>
            <person name="Chalopin D."/>
            <person name="Bennetzen J.L."/>
            <person name="Mauricio R."/>
        </authorList>
    </citation>
    <scope>NUCLEOTIDE SEQUENCE [LARGE SCALE GENOMIC DNA]</scope>
    <source>
        <strain evidence="19">NE01/NJP1002.9</strain>
        <tissue evidence="19">Muscle</tissue>
    </source>
</reference>
<accession>A0A315W6Y6</accession>
<keyword evidence="9" id="KW-0325">Glycoprotein</keyword>
<evidence type="ECO:0000256" key="16">
    <source>
        <dbReference type="ARBA" id="ARBA00070822"/>
    </source>
</evidence>
<feature type="transmembrane region" description="Helical" evidence="18">
    <location>
        <begin position="182"/>
        <end position="204"/>
    </location>
</feature>
<organism evidence="19 20">
    <name type="scientific">Gambusia affinis</name>
    <name type="common">Western mosquitofish</name>
    <name type="synonym">Heterandria affinis</name>
    <dbReference type="NCBI Taxonomy" id="33528"/>
    <lineage>
        <taxon>Eukaryota</taxon>
        <taxon>Metazoa</taxon>
        <taxon>Chordata</taxon>
        <taxon>Craniata</taxon>
        <taxon>Vertebrata</taxon>
        <taxon>Euteleostomi</taxon>
        <taxon>Actinopterygii</taxon>
        <taxon>Neopterygii</taxon>
        <taxon>Teleostei</taxon>
        <taxon>Neoteleostei</taxon>
        <taxon>Acanthomorphata</taxon>
        <taxon>Ovalentaria</taxon>
        <taxon>Atherinomorphae</taxon>
        <taxon>Cyprinodontiformes</taxon>
        <taxon>Poeciliidae</taxon>
        <taxon>Poeciliinae</taxon>
        <taxon>Gambusia</taxon>
    </lineage>
</organism>
<dbReference type="GO" id="GO:0033162">
    <property type="term" value="C:melanosome membrane"/>
    <property type="evidence" value="ECO:0007669"/>
    <property type="project" value="UniProtKB-SubCell"/>
</dbReference>
<dbReference type="GO" id="GO:0005765">
    <property type="term" value="C:lysosomal membrane"/>
    <property type="evidence" value="ECO:0007669"/>
    <property type="project" value="UniProtKB-SubCell"/>
</dbReference>
<dbReference type="GO" id="GO:0035240">
    <property type="term" value="F:dopamine binding"/>
    <property type="evidence" value="ECO:0007669"/>
    <property type="project" value="InterPro"/>
</dbReference>
<dbReference type="GO" id="GO:0035643">
    <property type="term" value="F:L-DOPA receptor activity"/>
    <property type="evidence" value="ECO:0007669"/>
    <property type="project" value="TreeGrafter"/>
</dbReference>
<evidence type="ECO:0000256" key="1">
    <source>
        <dbReference type="ARBA" id="ARBA00004155"/>
    </source>
</evidence>
<dbReference type="Proteomes" id="UP000250572">
    <property type="component" value="Unassembled WGS sequence"/>
</dbReference>
<dbReference type="PANTHER" id="PTHR15177:SF2">
    <property type="entry name" value="G-PROTEIN COUPLED RECEPTOR 143"/>
    <property type="match status" value="1"/>
</dbReference>
<feature type="transmembrane region" description="Helical" evidence="18">
    <location>
        <begin position="280"/>
        <end position="302"/>
    </location>
</feature>
<keyword evidence="6" id="KW-0297">G-protein coupled receptor</keyword>
<evidence type="ECO:0000256" key="8">
    <source>
        <dbReference type="ARBA" id="ARBA00023170"/>
    </source>
</evidence>
<dbReference type="GO" id="GO:0050848">
    <property type="term" value="P:regulation of calcium-mediated signaling"/>
    <property type="evidence" value="ECO:0007669"/>
    <property type="project" value="TreeGrafter"/>
</dbReference>
<evidence type="ECO:0000256" key="12">
    <source>
        <dbReference type="ARBA" id="ARBA00054755"/>
    </source>
</evidence>
<evidence type="ECO:0000256" key="2">
    <source>
        <dbReference type="ARBA" id="ARBA00004424"/>
    </source>
</evidence>
<evidence type="ECO:0000256" key="10">
    <source>
        <dbReference type="ARBA" id="ARBA00023224"/>
    </source>
</evidence>
<feature type="transmembrane region" description="Helical" evidence="18">
    <location>
        <begin position="225"/>
        <end position="244"/>
    </location>
</feature>
<keyword evidence="20" id="KW-1185">Reference proteome</keyword>
<evidence type="ECO:0000256" key="4">
    <source>
        <dbReference type="ARBA" id="ARBA00022692"/>
    </source>
</evidence>
<keyword evidence="5 18" id="KW-1133">Transmembrane helix</keyword>
<name>A0A315W6Y6_GAMAF</name>
<comment type="subcellular location">
    <subcellularLocation>
        <location evidence="2">Apical cell membrane</location>
        <topology evidence="2">Multi-pass membrane protein</topology>
    </subcellularLocation>
    <subcellularLocation>
        <location evidence="1">Lysosome membrane</location>
        <topology evidence="1">Multi-pass membrane protein</topology>
    </subcellularLocation>
    <subcellularLocation>
        <location evidence="13">Melanosome membrane</location>
        <topology evidence="13">Multi-pass membrane protein</topology>
    </subcellularLocation>
</comment>
<dbReference type="GO" id="GO:0072545">
    <property type="term" value="F:L-tyrosine binding"/>
    <property type="evidence" value="ECO:0007669"/>
    <property type="project" value="InterPro"/>
</dbReference>
<evidence type="ECO:0000256" key="15">
    <source>
        <dbReference type="ARBA" id="ARBA00063198"/>
    </source>
</evidence>
<dbReference type="SUPFAM" id="SSF81321">
    <property type="entry name" value="Family A G protein-coupled receptor-like"/>
    <property type="match status" value="1"/>
</dbReference>
<dbReference type="GO" id="GO:0032438">
    <property type="term" value="P:melanosome organization"/>
    <property type="evidence" value="ECO:0007669"/>
    <property type="project" value="TreeGrafter"/>
</dbReference>
<evidence type="ECO:0000256" key="6">
    <source>
        <dbReference type="ARBA" id="ARBA00023040"/>
    </source>
</evidence>
<comment type="subunit">
    <text evidence="15">Interacts with heterotrimeric G(i) proteins. Interacts with ARRB1 and ARRB2. Interacts with MLANA.</text>
</comment>
<dbReference type="PANTHER" id="PTHR15177">
    <property type="entry name" value="G-PROTEIN COUPLED RECEPTOR 143"/>
    <property type="match status" value="1"/>
</dbReference>
<feature type="region of interest" description="Disordered" evidence="17">
    <location>
        <begin position="1"/>
        <end position="25"/>
    </location>
</feature>
<evidence type="ECO:0000256" key="17">
    <source>
        <dbReference type="SAM" id="MobiDB-lite"/>
    </source>
</evidence>
<feature type="transmembrane region" description="Helical" evidence="18">
    <location>
        <begin position="314"/>
        <end position="337"/>
    </location>
</feature>
<dbReference type="GO" id="GO:0016324">
    <property type="term" value="C:apical plasma membrane"/>
    <property type="evidence" value="ECO:0007669"/>
    <property type="project" value="UniProtKB-SubCell"/>
</dbReference>
<comment type="function">
    <text evidence="12">Receptor for tyrosine, L-DOPA and dopamine. After binding to L-DOPA, stimulates Ca(2+) influx into the cytoplasm, increases secretion of the neurotrophic factor SERPINF1 and relocalizes beta arrestin at the plasma membrane; this ligand-dependent signaling occurs through a G(q)-mediated pathway in melanocytic cells. Its activity is mediated by G proteins which activate the phosphoinositide signaling pathway. Also plays a role as an intracellular G protein-coupled receptor involved in melanosome biogenesis, organization and transport.</text>
</comment>
<dbReference type="Gene3D" id="1.20.1070.10">
    <property type="entry name" value="Rhodopsin 7-helix transmembrane proteins"/>
    <property type="match status" value="1"/>
</dbReference>
<keyword evidence="8" id="KW-0675">Receptor</keyword>
<feature type="transmembrane region" description="Helical" evidence="18">
    <location>
        <begin position="404"/>
        <end position="429"/>
    </location>
</feature>
<sequence>MEELAPYTPLRPTGLSGGTRSRGRLPSEFIRSRSAPWSRRAETNSGLDRRAAMCRGESPIALFRVDWRTGRAGAPGGRSMLEKQRDAEVKLYLSDESLQTEDASIEGCLVNRRPVGFNIFIHFLFLFLSPSSSSSSEHRLLLSLLLLRCIAPQSVMASPRLETFCCPNRDAATEFAVSFQPVLFGALSLGSAALSLMFAVLQVLPKRKGYRRLGQYPLPRPASSSRILFIISICDILGCTGIIVRSSVWLGLPSIVEGISVTNNTDVLPEAFCVGSAVSMWIQLFFSASFWWTFCYAVDVFLVVKTSAGISTIVLYHMITWGLAVLLCVEGVAMLYYPSISDCEQGLQHAVPHYITTYAPMLLVLIANPVFFSRTVSAVTSLLKGRQGIYTENERRLANEIKLRFFKIMLVFFVCWAPNIINECLLFYLEMQPDITDNSLRDIRNAALTTWFIMGILNPMQAFLNTLAFHGWTGWDVDLNPQRSRELAWDSGSTSVPTTAGQNPVVGTTLLYQSHVQEVQKNTIGNGQQHSDAISVLSEGSESSTVEIHISSELQGDVDADGESLENS</sequence>
<comment type="similarity">
    <text evidence="14">Belongs to the G-protein coupled receptor OA family.</text>
</comment>
<keyword evidence="7 18" id="KW-0472">Membrane</keyword>
<evidence type="ECO:0000256" key="7">
    <source>
        <dbReference type="ARBA" id="ARBA00023136"/>
    </source>
</evidence>
<dbReference type="EMBL" id="NHOQ01000293">
    <property type="protein sequence ID" value="PWA31432.1"/>
    <property type="molecule type" value="Genomic_DNA"/>
</dbReference>
<keyword evidence="4 18" id="KW-0812">Transmembrane</keyword>
<dbReference type="PRINTS" id="PR00965">
    <property type="entry name" value="OCULARALBNSM"/>
</dbReference>
<evidence type="ECO:0000256" key="18">
    <source>
        <dbReference type="SAM" id="Phobius"/>
    </source>
</evidence>
<dbReference type="Pfam" id="PF02101">
    <property type="entry name" value="Ocular_alb"/>
    <property type="match status" value="1"/>
</dbReference>
<evidence type="ECO:0000256" key="3">
    <source>
        <dbReference type="ARBA" id="ARBA00022475"/>
    </source>
</evidence>
<keyword evidence="11" id="KW-0458">Lysosome</keyword>
<evidence type="ECO:0000313" key="20">
    <source>
        <dbReference type="Proteomes" id="UP000250572"/>
    </source>
</evidence>
<dbReference type="AlphaFoldDB" id="A0A315W6Y6"/>
<proteinExistence type="inferred from homology"/>
<dbReference type="FunFam" id="1.20.1070.10:FF:000144">
    <property type="entry name" value="G protein-coupled receptor 143"/>
    <property type="match status" value="1"/>
</dbReference>
<comment type="caution">
    <text evidence="19">The sequence shown here is derived from an EMBL/GenBank/DDBJ whole genome shotgun (WGS) entry which is preliminary data.</text>
</comment>
<dbReference type="STRING" id="33528.ENSGAFP00000000420"/>
<evidence type="ECO:0000256" key="9">
    <source>
        <dbReference type="ARBA" id="ARBA00023180"/>
    </source>
</evidence>
<evidence type="ECO:0000256" key="13">
    <source>
        <dbReference type="ARBA" id="ARBA00060435"/>
    </source>
</evidence>
<gene>
    <name evidence="19" type="ORF">CCH79_00002699</name>
</gene>
<feature type="non-terminal residue" evidence="19">
    <location>
        <position position="568"/>
    </location>
</feature>
<evidence type="ECO:0000256" key="5">
    <source>
        <dbReference type="ARBA" id="ARBA00022989"/>
    </source>
</evidence>
<evidence type="ECO:0000256" key="11">
    <source>
        <dbReference type="ARBA" id="ARBA00023228"/>
    </source>
</evidence>
<keyword evidence="3" id="KW-1003">Cell membrane</keyword>
<evidence type="ECO:0000256" key="14">
    <source>
        <dbReference type="ARBA" id="ARBA00061093"/>
    </source>
</evidence>
<protein>
    <recommendedName>
        <fullName evidence="16">G-protein coupled receptor 143</fullName>
    </recommendedName>
</protein>
<dbReference type="InterPro" id="IPR001414">
    <property type="entry name" value="GPR143"/>
</dbReference>
<keyword evidence="10" id="KW-0807">Transducer</keyword>
<dbReference type="GO" id="GO:0072544">
    <property type="term" value="F:L-DOPA binding"/>
    <property type="evidence" value="ECO:0007669"/>
    <property type="project" value="InterPro"/>
</dbReference>
<evidence type="ECO:0000313" key="19">
    <source>
        <dbReference type="EMBL" id="PWA31432.1"/>
    </source>
</evidence>